<keyword evidence="2" id="KW-1185">Reference proteome</keyword>
<organism evidence="1 2">
    <name type="scientific">Tritrichomonas musculus</name>
    <dbReference type="NCBI Taxonomy" id="1915356"/>
    <lineage>
        <taxon>Eukaryota</taxon>
        <taxon>Metamonada</taxon>
        <taxon>Parabasalia</taxon>
        <taxon>Tritrichomonadida</taxon>
        <taxon>Tritrichomonadidae</taxon>
        <taxon>Tritrichomonas</taxon>
    </lineage>
</organism>
<protein>
    <submittedName>
        <fullName evidence="1">Uncharacterized protein</fullName>
    </submittedName>
</protein>
<name>A0ABR2JV01_9EUKA</name>
<evidence type="ECO:0000313" key="1">
    <source>
        <dbReference type="EMBL" id="KAK8882712.1"/>
    </source>
</evidence>
<dbReference type="EMBL" id="JAPFFF010000009">
    <property type="protein sequence ID" value="KAK8882712.1"/>
    <property type="molecule type" value="Genomic_DNA"/>
</dbReference>
<proteinExistence type="predicted"/>
<gene>
    <name evidence="1" type="ORF">M9Y10_045353</name>
</gene>
<reference evidence="1 2" key="1">
    <citation type="submission" date="2024-04" db="EMBL/GenBank/DDBJ databases">
        <title>Tritrichomonas musculus Genome.</title>
        <authorList>
            <person name="Alves-Ferreira E."/>
            <person name="Grigg M."/>
            <person name="Lorenzi H."/>
            <person name="Galac M."/>
        </authorList>
    </citation>
    <scope>NUCLEOTIDE SEQUENCE [LARGE SCALE GENOMIC DNA]</scope>
    <source>
        <strain evidence="1 2">EAF2021</strain>
    </source>
</reference>
<accession>A0ABR2JV01</accession>
<evidence type="ECO:0000313" key="2">
    <source>
        <dbReference type="Proteomes" id="UP001470230"/>
    </source>
</evidence>
<comment type="caution">
    <text evidence="1">The sequence shown here is derived from an EMBL/GenBank/DDBJ whole genome shotgun (WGS) entry which is preliminary data.</text>
</comment>
<sequence length="91" mass="10713">MLNSEEYINSATFRDQIGVMCNYLRNDKVRVSFQRIGDLFDKQKASIRQQLTKYKRGSVGLGRTPELSKVQRFIISQEIHKFHEKKTFSDI</sequence>
<dbReference type="Proteomes" id="UP001470230">
    <property type="component" value="Unassembled WGS sequence"/>
</dbReference>